<dbReference type="Gene3D" id="3.40.50.300">
    <property type="entry name" value="P-loop containing nucleotide triphosphate hydrolases"/>
    <property type="match status" value="1"/>
</dbReference>
<dbReference type="RefSeq" id="XP_001751185.1">
    <property type="nucleotide sequence ID" value="XM_001751133.1"/>
</dbReference>
<evidence type="ECO:0008006" key="4">
    <source>
        <dbReference type="Google" id="ProtNLM"/>
    </source>
</evidence>
<dbReference type="SUPFAM" id="SSF52540">
    <property type="entry name" value="P-loop containing nucleoside triphosphate hydrolases"/>
    <property type="match status" value="1"/>
</dbReference>
<dbReference type="SMART" id="SM00174">
    <property type="entry name" value="RHO"/>
    <property type="match status" value="1"/>
</dbReference>
<dbReference type="GeneID" id="5896446"/>
<organism evidence="2 3">
    <name type="scientific">Monosiga brevicollis</name>
    <name type="common">Choanoflagellate</name>
    <dbReference type="NCBI Taxonomy" id="81824"/>
    <lineage>
        <taxon>Eukaryota</taxon>
        <taxon>Choanoflagellata</taxon>
        <taxon>Craspedida</taxon>
        <taxon>Salpingoecidae</taxon>
        <taxon>Monosiga</taxon>
    </lineage>
</organism>
<evidence type="ECO:0000256" key="1">
    <source>
        <dbReference type="ARBA" id="ARBA00022741"/>
    </source>
</evidence>
<dbReference type="Pfam" id="PF00071">
    <property type="entry name" value="Ras"/>
    <property type="match status" value="1"/>
</dbReference>
<dbReference type="GO" id="GO:0003924">
    <property type="term" value="F:GTPase activity"/>
    <property type="evidence" value="ECO:0007669"/>
    <property type="project" value="InterPro"/>
</dbReference>
<dbReference type="SMART" id="SM00173">
    <property type="entry name" value="RAS"/>
    <property type="match status" value="1"/>
</dbReference>
<dbReference type="eggNOG" id="KOG0088">
    <property type="taxonomic scope" value="Eukaryota"/>
</dbReference>
<sequence>MATEFKIVLLGEGCVGKTSIVRRYCENVFVDGHQTTLQASCLSKMMNIQAKRVRLNIWDTAGQERFHALGPIYYRNSQGAVLVYDITDQDSFKKVKNWVKELKKMLDNISIVIV</sequence>
<feature type="non-terminal residue" evidence="2">
    <location>
        <position position="114"/>
    </location>
</feature>
<dbReference type="InParanoid" id="A9VEN8"/>
<evidence type="ECO:0000313" key="2">
    <source>
        <dbReference type="EMBL" id="EDQ84003.1"/>
    </source>
</evidence>
<accession>A9VEN8</accession>
<evidence type="ECO:0000313" key="3">
    <source>
        <dbReference type="Proteomes" id="UP000001357"/>
    </source>
</evidence>
<dbReference type="PROSITE" id="PS51421">
    <property type="entry name" value="RAS"/>
    <property type="match status" value="1"/>
</dbReference>
<dbReference type="SMART" id="SM00175">
    <property type="entry name" value="RAB"/>
    <property type="match status" value="1"/>
</dbReference>
<dbReference type="PROSITE" id="PS51419">
    <property type="entry name" value="RAB"/>
    <property type="match status" value="1"/>
</dbReference>
<dbReference type="KEGG" id="mbr:MONBRDRAFT_13239"/>
<dbReference type="PANTHER" id="PTHR47978">
    <property type="match status" value="1"/>
</dbReference>
<keyword evidence="1" id="KW-0547">Nucleotide-binding</keyword>
<dbReference type="GO" id="GO:0005525">
    <property type="term" value="F:GTP binding"/>
    <property type="evidence" value="ECO:0007669"/>
    <property type="project" value="InterPro"/>
</dbReference>
<proteinExistence type="predicted"/>
<dbReference type="OMA" id="MHEPLAG"/>
<dbReference type="EMBL" id="CH991729">
    <property type="protein sequence ID" value="EDQ84003.1"/>
    <property type="molecule type" value="Genomic_DNA"/>
</dbReference>
<gene>
    <name evidence="2" type="ORF">MONBRDRAFT_13239</name>
</gene>
<dbReference type="InterPro" id="IPR005225">
    <property type="entry name" value="Small_GTP-bd"/>
</dbReference>
<protein>
    <recommendedName>
        <fullName evidence="4">Ras-related protein Rab-21</fullName>
    </recommendedName>
</protein>
<dbReference type="FunFam" id="3.40.50.300:FF:001447">
    <property type="entry name" value="Ras-related protein Rab-1B"/>
    <property type="match status" value="1"/>
</dbReference>
<dbReference type="STRING" id="81824.A9VEN8"/>
<dbReference type="PRINTS" id="PR00449">
    <property type="entry name" value="RASTRNSFRMNG"/>
</dbReference>
<dbReference type="NCBIfam" id="TIGR00231">
    <property type="entry name" value="small_GTP"/>
    <property type="match status" value="1"/>
</dbReference>
<name>A9VEN8_MONBE</name>
<dbReference type="InterPro" id="IPR027417">
    <property type="entry name" value="P-loop_NTPase"/>
</dbReference>
<dbReference type="Proteomes" id="UP000001357">
    <property type="component" value="Unassembled WGS sequence"/>
</dbReference>
<dbReference type="AlphaFoldDB" id="A9VEN8"/>
<reference evidence="2 3" key="1">
    <citation type="journal article" date="2008" name="Nature">
        <title>The genome of the choanoflagellate Monosiga brevicollis and the origin of metazoans.</title>
        <authorList>
            <consortium name="JGI Sequencing"/>
            <person name="King N."/>
            <person name="Westbrook M.J."/>
            <person name="Young S.L."/>
            <person name="Kuo A."/>
            <person name="Abedin M."/>
            <person name="Chapman J."/>
            <person name="Fairclough S."/>
            <person name="Hellsten U."/>
            <person name="Isogai Y."/>
            <person name="Letunic I."/>
            <person name="Marr M."/>
            <person name="Pincus D."/>
            <person name="Putnam N."/>
            <person name="Rokas A."/>
            <person name="Wright K.J."/>
            <person name="Zuzow R."/>
            <person name="Dirks W."/>
            <person name="Good M."/>
            <person name="Goodstein D."/>
            <person name="Lemons D."/>
            <person name="Li W."/>
            <person name="Lyons J.B."/>
            <person name="Morris A."/>
            <person name="Nichols S."/>
            <person name="Richter D.J."/>
            <person name="Salamov A."/>
            <person name="Bork P."/>
            <person name="Lim W.A."/>
            <person name="Manning G."/>
            <person name="Miller W.T."/>
            <person name="McGinnis W."/>
            <person name="Shapiro H."/>
            <person name="Tjian R."/>
            <person name="Grigoriev I.V."/>
            <person name="Rokhsar D."/>
        </authorList>
    </citation>
    <scope>NUCLEOTIDE SEQUENCE [LARGE SCALE GENOMIC DNA]</scope>
    <source>
        <strain evidence="3">MX1 / ATCC 50154</strain>
    </source>
</reference>
<dbReference type="InterPro" id="IPR001806">
    <property type="entry name" value="Small_GTPase"/>
</dbReference>
<keyword evidence="3" id="KW-1185">Reference proteome</keyword>